<protein>
    <submittedName>
        <fullName evidence="1">Uncharacterized protein</fullName>
    </submittedName>
</protein>
<accession>A0A450ZJY3</accession>
<organism evidence="1">
    <name type="scientific">Candidatus Kentrum sp. TUN</name>
    <dbReference type="NCBI Taxonomy" id="2126343"/>
    <lineage>
        <taxon>Bacteria</taxon>
        <taxon>Pseudomonadati</taxon>
        <taxon>Pseudomonadota</taxon>
        <taxon>Gammaproteobacteria</taxon>
        <taxon>Candidatus Kentrum</taxon>
    </lineage>
</organism>
<evidence type="ECO:0000313" key="1">
    <source>
        <dbReference type="EMBL" id="VFK54060.1"/>
    </source>
</evidence>
<gene>
    <name evidence="2" type="ORF">BECKTUN1418E_GA0071001_10373</name>
    <name evidence="1" type="ORF">BECKTUN1418F_GA0071002_10373</name>
</gene>
<reference evidence="1" key="1">
    <citation type="submission" date="2019-02" db="EMBL/GenBank/DDBJ databases">
        <authorList>
            <person name="Gruber-Vodicka R. H."/>
            <person name="Seah K. B. B."/>
        </authorList>
    </citation>
    <scope>NUCLEOTIDE SEQUENCE</scope>
    <source>
        <strain evidence="2">BECK_BY2</strain>
        <strain evidence="1">BECK_BY3</strain>
    </source>
</reference>
<evidence type="ECO:0000313" key="2">
    <source>
        <dbReference type="EMBL" id="VFK56079.1"/>
    </source>
</evidence>
<dbReference type="EMBL" id="CAADFY010000037">
    <property type="protein sequence ID" value="VFK54060.1"/>
    <property type="molecule type" value="Genomic_DNA"/>
</dbReference>
<name>A0A450ZJY3_9GAMM</name>
<sequence length="1072" mass="123683">MNIDWKAINPLNGSQAEGFEELCAQLARMESPKGASFQRKGIPDAGVECYTTLPDGSEWGWQAKYFDALGDSQWSQLDKSVKTALDKHPSLVRYFVCIPLNRPDARTNGRKSAMDRWNKHIKKWNGWAEEALGKSVEFVWWGSSELLDQLSKTEHVGRVYFWFGERGFDNVWFRNRLDEALKAAGPRYTPEVHVDLPIARELDIFGRTNSAFDEIKSLAKGIREAHNQIDRSDRKDLDRAVSIDSLLQATQAVLDDFTEIKLLSAGELPFHDIAKKIAIAEPKTREVEKALSQYAREQEARHEENGSQRYQETPFRNLLHVLLTVATLPRHPFNADFLDKGLRRNSMLARDAWWSTYLHRAWKGQSSVDRLVDWASGISPEIALDDRVVLLCATTLAWMLTASNRFLRDRATKALVCLLTGRIKAVERLVDRFFDVDDPYVRERVYAVAYGVVMRSNDRAEVGAVAMRVYERVFAEGSPPAHILLRDYARGVIERARYLGSEIDVDEQLIRPPYTSTWPKIPNEEEIQPYLADWDRDVQDIGELDRTRNVIEASVMSLDFARYVIGTNSSYFSRSWLSVRLDEEPWCSPDARMEALLSKLDVSVRSAWEEYKEADYQRRKPRLILPKNGRNLSINTEDDPDTPDSEQTPGLLFKKFLSGLNLTQRREIDSILQLRHKKGGGYQPRLDLKMIQRYVLWRVFDMGWTVERFGEFDRFMSDGNYGREARKAERMGKKYQWIAYHEILACIADHYQYREQYGGNDGDRQYEGPWQASLRDIDPSNILSSTPSSKSWDGHTPSWWAPSYSAWDEDTNRDWIACEHDIPDVADLFIVSNPKDKTRWINVQGFFDWMQPSPANTESSYMNRRHLWFQCIGYFLRDQDVEAFMAWAKGVDFWGRWMPESPRNYRLFLGEYGWSPAFRYFNRLYGEDNWIKPNHDCPVSIRNAAFEYLQESGGFDCSIDEGYTLRLPTVEFANQLGLTWTGKGAGYVDRDGKVAAFDPTAYEDGSGALLLREDLVKRYLKNENFALCWAVLGGKEVPDGSFGMSHHGEQKMSGVYVYTCQGAPRGFLNRRR</sequence>
<proteinExistence type="predicted"/>
<dbReference type="EMBL" id="CAADFV010000037">
    <property type="protein sequence ID" value="VFK56079.1"/>
    <property type="molecule type" value="Genomic_DNA"/>
</dbReference>
<dbReference type="AlphaFoldDB" id="A0A450ZJY3"/>